<gene>
    <name evidence="10" type="ORF">AAL_03626</name>
</gene>
<feature type="transmembrane region" description="Helical" evidence="8">
    <location>
        <begin position="394"/>
        <end position="416"/>
    </location>
</feature>
<name>A0A162IS06_9HYPO</name>
<evidence type="ECO:0000256" key="1">
    <source>
        <dbReference type="ARBA" id="ARBA00004651"/>
    </source>
</evidence>
<dbReference type="AlphaFoldDB" id="A0A162IS06"/>
<keyword evidence="7 8" id="KW-0472">Membrane</keyword>
<keyword evidence="6 8" id="KW-1133">Transmembrane helix</keyword>
<keyword evidence="2" id="KW-0813">Transport</keyword>
<feature type="transmembrane region" description="Helical" evidence="8">
    <location>
        <begin position="334"/>
        <end position="355"/>
    </location>
</feature>
<dbReference type="InterPro" id="IPR004841">
    <property type="entry name" value="AA-permease/SLC12A_dom"/>
</dbReference>
<proteinExistence type="predicted"/>
<evidence type="ECO:0000256" key="6">
    <source>
        <dbReference type="ARBA" id="ARBA00022989"/>
    </source>
</evidence>
<reference evidence="10 11" key="1">
    <citation type="journal article" date="2016" name="Genome Biol. Evol.">
        <title>Divergent and convergent evolution of fungal pathogenicity.</title>
        <authorList>
            <person name="Shang Y."/>
            <person name="Xiao G."/>
            <person name="Zheng P."/>
            <person name="Cen K."/>
            <person name="Zhan S."/>
            <person name="Wang C."/>
        </authorList>
    </citation>
    <scope>NUCLEOTIDE SEQUENCE [LARGE SCALE GENOMIC DNA]</scope>
    <source>
        <strain evidence="10 11">RCEF 2490</strain>
    </source>
</reference>
<evidence type="ECO:0000256" key="8">
    <source>
        <dbReference type="SAM" id="Phobius"/>
    </source>
</evidence>
<evidence type="ECO:0000313" key="11">
    <source>
        <dbReference type="Proteomes" id="UP000078544"/>
    </source>
</evidence>
<evidence type="ECO:0000259" key="9">
    <source>
        <dbReference type="Pfam" id="PF00324"/>
    </source>
</evidence>
<dbReference type="FunFam" id="1.20.1740.10:FF:000017">
    <property type="entry name" value="Amino acid permease"/>
    <property type="match status" value="1"/>
</dbReference>
<evidence type="ECO:0000256" key="4">
    <source>
        <dbReference type="ARBA" id="ARBA00022692"/>
    </source>
</evidence>
<keyword evidence="5" id="KW-0029">Amino-acid transport</keyword>
<sequence length="617" mass="67787">MAPPSDIKLSNFHNGGGSSSITIKEEYLTYGSPYARSMREPQYHDQRQPRFHRFLESFKRDDNLSFFPSHHLSQVNSLASQRRYGPHYYDLRLAALESANTGLARKLKGRHLQMIAIGGSIGTGLFVASGKALQSGGPASLLIAFSIVGIMLYCTCQALGELAVLFPIAGSFSSWATRFLDPSWGFAMGWNYALQWLTVLPLEIVAASLTISYWGDSVPKAVWVSIFLLIIVMINLFGVKGYGEAEFTFSIIKVIAVIGFILLGIVLNCGGTPDRGYIGGEYWQNPGAFNNGFKGLCSVFVTAAFAFTGTELVGLAAAETANPRKSLPTAIKQVFWRITLFYIVALTLVGLLVPYDDPRIIDLDNSNKASAKASPFVIAIEEAGIEVLPSVMNAVILIAVLSVGNSAVFGSSRTLAALANLRQAPKILGYVDRRGRPLVAILVAALVGLISFLADLGEQGTVLDWLLAISGLSTVFTWTSICLCHIRFRQAWALSGRGTTADMAYTSQVGVRGSYVGLVLNILVLIAQFWVGAFPIGWDQMSATDVAQNFFLKFMGAPIIFFFYAAHKAFYRTRFVSIREMDVDTGRRDFNMPILIAQEEEERASWPTWKRFYKYLC</sequence>
<comment type="subcellular location">
    <subcellularLocation>
        <location evidence="1">Cell membrane</location>
        <topology evidence="1">Multi-pass membrane protein</topology>
    </subcellularLocation>
</comment>
<keyword evidence="4 8" id="KW-0812">Transmembrane</keyword>
<dbReference type="InterPro" id="IPR004762">
    <property type="entry name" value="Amino_acid_permease_fungi"/>
</dbReference>
<feature type="transmembrane region" description="Helical" evidence="8">
    <location>
        <begin position="437"/>
        <end position="454"/>
    </location>
</feature>
<dbReference type="InterPro" id="IPR004840">
    <property type="entry name" value="Amino_acid_permease_CS"/>
</dbReference>
<feature type="transmembrane region" description="Helical" evidence="8">
    <location>
        <begin position="550"/>
        <end position="571"/>
    </location>
</feature>
<feature type="transmembrane region" description="Helical" evidence="8">
    <location>
        <begin position="139"/>
        <end position="172"/>
    </location>
</feature>
<feature type="transmembrane region" description="Helical" evidence="8">
    <location>
        <begin position="221"/>
        <end position="239"/>
    </location>
</feature>
<keyword evidence="11" id="KW-1185">Reference proteome</keyword>
<dbReference type="InterPro" id="IPR050524">
    <property type="entry name" value="APC_YAT"/>
</dbReference>
<feature type="transmembrane region" description="Helical" evidence="8">
    <location>
        <begin position="509"/>
        <end position="530"/>
    </location>
</feature>
<dbReference type="NCBIfam" id="TIGR00913">
    <property type="entry name" value="2A0310"/>
    <property type="match status" value="1"/>
</dbReference>
<organism evidence="10 11">
    <name type="scientific">Moelleriella libera RCEF 2490</name>
    <dbReference type="NCBI Taxonomy" id="1081109"/>
    <lineage>
        <taxon>Eukaryota</taxon>
        <taxon>Fungi</taxon>
        <taxon>Dikarya</taxon>
        <taxon>Ascomycota</taxon>
        <taxon>Pezizomycotina</taxon>
        <taxon>Sordariomycetes</taxon>
        <taxon>Hypocreomycetidae</taxon>
        <taxon>Hypocreales</taxon>
        <taxon>Clavicipitaceae</taxon>
        <taxon>Moelleriella</taxon>
    </lineage>
</organism>
<comment type="caution">
    <text evidence="10">The sequence shown here is derived from an EMBL/GenBank/DDBJ whole genome shotgun (WGS) entry which is preliminary data.</text>
</comment>
<feature type="transmembrane region" description="Helical" evidence="8">
    <location>
        <begin position="114"/>
        <end position="133"/>
    </location>
</feature>
<dbReference type="Pfam" id="PF00324">
    <property type="entry name" value="AA_permease"/>
    <property type="match status" value="1"/>
</dbReference>
<accession>A0A162IS06</accession>
<dbReference type="EMBL" id="AZGY01000006">
    <property type="protein sequence ID" value="KZZ97662.1"/>
    <property type="molecule type" value="Genomic_DNA"/>
</dbReference>
<evidence type="ECO:0000313" key="10">
    <source>
        <dbReference type="EMBL" id="KZZ97662.1"/>
    </source>
</evidence>
<evidence type="ECO:0000256" key="3">
    <source>
        <dbReference type="ARBA" id="ARBA00022475"/>
    </source>
</evidence>
<dbReference type="PROSITE" id="PS00218">
    <property type="entry name" value="AMINO_ACID_PERMEASE_1"/>
    <property type="match status" value="1"/>
</dbReference>
<dbReference type="Gene3D" id="1.20.1740.10">
    <property type="entry name" value="Amino acid/polyamine transporter I"/>
    <property type="match status" value="1"/>
</dbReference>
<dbReference type="PANTHER" id="PTHR43341:SF1">
    <property type="entry name" value="GENERAL AMINO-ACID PERMEASE GAP1"/>
    <property type="match status" value="1"/>
</dbReference>
<dbReference type="OrthoDB" id="3900342at2759"/>
<feature type="domain" description="Amino acid permease/ SLC12A" evidence="9">
    <location>
        <begin position="111"/>
        <end position="576"/>
    </location>
</feature>
<feature type="transmembrane region" description="Helical" evidence="8">
    <location>
        <begin position="251"/>
        <end position="273"/>
    </location>
</feature>
<dbReference type="PANTHER" id="PTHR43341">
    <property type="entry name" value="AMINO ACID PERMEASE"/>
    <property type="match status" value="1"/>
</dbReference>
<dbReference type="STRING" id="1081109.A0A162IS06"/>
<evidence type="ECO:0000256" key="5">
    <source>
        <dbReference type="ARBA" id="ARBA00022970"/>
    </source>
</evidence>
<dbReference type="GO" id="GO:0005886">
    <property type="term" value="C:plasma membrane"/>
    <property type="evidence" value="ECO:0007669"/>
    <property type="project" value="UniProtKB-SubCell"/>
</dbReference>
<feature type="transmembrane region" description="Helical" evidence="8">
    <location>
        <begin position="193"/>
        <end position="215"/>
    </location>
</feature>
<dbReference type="GO" id="GO:0015171">
    <property type="term" value="F:amino acid transmembrane transporter activity"/>
    <property type="evidence" value="ECO:0007669"/>
    <property type="project" value="TreeGrafter"/>
</dbReference>
<dbReference type="Proteomes" id="UP000078544">
    <property type="component" value="Unassembled WGS sequence"/>
</dbReference>
<protein>
    <submittedName>
        <fullName evidence="10">Amino acid/polyamine transporter I</fullName>
    </submittedName>
</protein>
<keyword evidence="3" id="KW-1003">Cell membrane</keyword>
<evidence type="ECO:0000256" key="2">
    <source>
        <dbReference type="ARBA" id="ARBA00022448"/>
    </source>
</evidence>
<feature type="transmembrane region" description="Helical" evidence="8">
    <location>
        <begin position="466"/>
        <end position="488"/>
    </location>
</feature>
<evidence type="ECO:0000256" key="7">
    <source>
        <dbReference type="ARBA" id="ARBA00023136"/>
    </source>
</evidence>